<sequence>MFFKKKKSMSNNIKDTTNNSGDNLAHNEDMEEVLGNVLNTDDSRHGNDPLSEGNDEEVAKIQAELDEVKDKHLRLIAEFDNFRRRSAKERIEMTQLAGKEIVQSLLVVLDDMGRAEKQIEKATDVAAMKEGVSLVFNKLRTVLQNKGLKAMEAVNEEFNADLHEAITEIPAPSPKMKGKVIDMVEPGYYLNDKLIRHAKVVVGN</sequence>
<dbReference type="GO" id="GO:0042803">
    <property type="term" value="F:protein homodimerization activity"/>
    <property type="evidence" value="ECO:0007669"/>
    <property type="project" value="InterPro"/>
</dbReference>
<evidence type="ECO:0000313" key="9">
    <source>
        <dbReference type="Proteomes" id="UP000239872"/>
    </source>
</evidence>
<dbReference type="PANTHER" id="PTHR21237">
    <property type="entry name" value="GRPE PROTEIN"/>
    <property type="match status" value="1"/>
</dbReference>
<keyword evidence="2 3" id="KW-0143">Chaperone</keyword>
<dbReference type="Proteomes" id="UP000239872">
    <property type="component" value="Unassembled WGS sequence"/>
</dbReference>
<dbReference type="SUPFAM" id="SSF58014">
    <property type="entry name" value="Coiled-coil domain of nucleotide exchange factor GrpE"/>
    <property type="match status" value="1"/>
</dbReference>
<comment type="caution">
    <text evidence="8">The sequence shown here is derived from an EMBL/GenBank/DDBJ whole genome shotgun (WGS) entry which is preliminary data.</text>
</comment>
<dbReference type="Gene3D" id="2.30.22.10">
    <property type="entry name" value="Head domain of nucleotide exchange factor GrpE"/>
    <property type="match status" value="1"/>
</dbReference>
<dbReference type="PROSITE" id="PS01071">
    <property type="entry name" value="GRPE"/>
    <property type="match status" value="1"/>
</dbReference>
<accession>A0A2S7SVY1</accession>
<dbReference type="HAMAP" id="MF_01151">
    <property type="entry name" value="GrpE"/>
    <property type="match status" value="1"/>
</dbReference>
<dbReference type="GO" id="GO:0006457">
    <property type="term" value="P:protein folding"/>
    <property type="evidence" value="ECO:0007669"/>
    <property type="project" value="InterPro"/>
</dbReference>
<dbReference type="SUPFAM" id="SSF51064">
    <property type="entry name" value="Head domain of nucleotide exchange factor GrpE"/>
    <property type="match status" value="1"/>
</dbReference>
<dbReference type="InterPro" id="IPR009012">
    <property type="entry name" value="GrpE_head"/>
</dbReference>
<dbReference type="OrthoDB" id="9812586at2"/>
<evidence type="ECO:0000256" key="7">
    <source>
        <dbReference type="SAM" id="MobiDB-lite"/>
    </source>
</evidence>
<dbReference type="InterPro" id="IPR013805">
    <property type="entry name" value="GrpE_CC"/>
</dbReference>
<feature type="compositionally biased region" description="Polar residues" evidence="7">
    <location>
        <begin position="9"/>
        <end position="22"/>
    </location>
</feature>
<comment type="subunit">
    <text evidence="3">Homodimer.</text>
</comment>
<evidence type="ECO:0000313" key="8">
    <source>
        <dbReference type="EMBL" id="PQJ11102.1"/>
    </source>
</evidence>
<dbReference type="AlphaFoldDB" id="A0A2S7SVY1"/>
<dbReference type="InterPro" id="IPR000740">
    <property type="entry name" value="GrpE"/>
</dbReference>
<dbReference type="PRINTS" id="PR00773">
    <property type="entry name" value="GRPEPROTEIN"/>
</dbReference>
<organism evidence="8 9">
    <name type="scientific">Flavipsychrobacter stenotrophus</name>
    <dbReference type="NCBI Taxonomy" id="2077091"/>
    <lineage>
        <taxon>Bacteria</taxon>
        <taxon>Pseudomonadati</taxon>
        <taxon>Bacteroidota</taxon>
        <taxon>Chitinophagia</taxon>
        <taxon>Chitinophagales</taxon>
        <taxon>Chitinophagaceae</taxon>
        <taxon>Flavipsychrobacter</taxon>
    </lineage>
</organism>
<comment type="function">
    <text evidence="3 4">Participates actively in the response to hyperosmotic and heat shock by preventing the aggregation of stress-denatured proteins, in association with DnaK and GrpE. It is the nucleotide exchange factor for DnaK and may function as a thermosensor. Unfolded proteins bind initially to DnaJ; upon interaction with the DnaJ-bound protein, DnaK hydrolyzes its bound ATP, resulting in the formation of a stable complex. GrpE releases ADP from DnaK; ATP binding to DnaK triggers the release of the substrate protein, thus completing the reaction cycle. Several rounds of ATP-dependent interactions between DnaJ, DnaK and GrpE are required for fully efficient folding.</text>
</comment>
<evidence type="ECO:0000256" key="4">
    <source>
        <dbReference type="RuleBase" id="RU000639"/>
    </source>
</evidence>
<keyword evidence="9" id="KW-1185">Reference proteome</keyword>
<comment type="subcellular location">
    <subcellularLocation>
        <location evidence="3">Cytoplasm</location>
    </subcellularLocation>
</comment>
<evidence type="ECO:0000256" key="6">
    <source>
        <dbReference type="SAM" id="Coils"/>
    </source>
</evidence>
<feature type="coiled-coil region" evidence="6">
    <location>
        <begin position="51"/>
        <end position="78"/>
    </location>
</feature>
<feature type="region of interest" description="Disordered" evidence="7">
    <location>
        <begin position="1"/>
        <end position="26"/>
    </location>
</feature>
<evidence type="ECO:0000256" key="2">
    <source>
        <dbReference type="ARBA" id="ARBA00023186"/>
    </source>
</evidence>
<dbReference type="CDD" id="cd00446">
    <property type="entry name" value="GrpE"/>
    <property type="match status" value="1"/>
</dbReference>
<reference evidence="8 9" key="1">
    <citation type="submission" date="2018-01" db="EMBL/GenBank/DDBJ databases">
        <title>A novel member of the phylum Bacteroidetes isolated from glacier ice.</title>
        <authorList>
            <person name="Liu Q."/>
            <person name="Xin Y.-H."/>
        </authorList>
    </citation>
    <scope>NUCLEOTIDE SEQUENCE [LARGE SCALE GENOMIC DNA]</scope>
    <source>
        <strain evidence="8 9">RB1R16</strain>
    </source>
</reference>
<dbReference type="GO" id="GO:0051082">
    <property type="term" value="F:unfolded protein binding"/>
    <property type="evidence" value="ECO:0007669"/>
    <property type="project" value="TreeGrafter"/>
</dbReference>
<gene>
    <name evidence="3 8" type="primary">grpE</name>
    <name evidence="8" type="ORF">CJD36_014130</name>
</gene>
<dbReference type="GO" id="GO:0051087">
    <property type="term" value="F:protein-folding chaperone binding"/>
    <property type="evidence" value="ECO:0007669"/>
    <property type="project" value="InterPro"/>
</dbReference>
<keyword evidence="3 4" id="KW-0346">Stress response</keyword>
<keyword evidence="6" id="KW-0175">Coiled coil</keyword>
<dbReference type="GO" id="GO:0000774">
    <property type="term" value="F:adenyl-nucleotide exchange factor activity"/>
    <property type="evidence" value="ECO:0007669"/>
    <property type="project" value="InterPro"/>
</dbReference>
<proteinExistence type="inferred from homology"/>
<comment type="similarity">
    <text evidence="1 3 5">Belongs to the GrpE family.</text>
</comment>
<keyword evidence="3" id="KW-0963">Cytoplasm</keyword>
<dbReference type="Gene3D" id="3.90.20.20">
    <property type="match status" value="1"/>
</dbReference>
<evidence type="ECO:0000256" key="5">
    <source>
        <dbReference type="RuleBase" id="RU004478"/>
    </source>
</evidence>
<evidence type="ECO:0000256" key="3">
    <source>
        <dbReference type="HAMAP-Rule" id="MF_01151"/>
    </source>
</evidence>
<name>A0A2S7SVY1_9BACT</name>
<dbReference type="PANTHER" id="PTHR21237:SF23">
    <property type="entry name" value="GRPE PROTEIN HOMOLOG, MITOCHONDRIAL"/>
    <property type="match status" value="1"/>
</dbReference>
<dbReference type="EMBL" id="PPSL01000003">
    <property type="protein sequence ID" value="PQJ11102.1"/>
    <property type="molecule type" value="Genomic_DNA"/>
</dbReference>
<protein>
    <recommendedName>
        <fullName evidence="3 4">Protein GrpE</fullName>
    </recommendedName>
    <alternativeName>
        <fullName evidence="3">HSP-70 cofactor</fullName>
    </alternativeName>
</protein>
<dbReference type="GO" id="GO:0005737">
    <property type="term" value="C:cytoplasm"/>
    <property type="evidence" value="ECO:0007669"/>
    <property type="project" value="UniProtKB-SubCell"/>
</dbReference>
<dbReference type="Pfam" id="PF01025">
    <property type="entry name" value="GrpE"/>
    <property type="match status" value="1"/>
</dbReference>
<evidence type="ECO:0000256" key="1">
    <source>
        <dbReference type="ARBA" id="ARBA00009054"/>
    </source>
</evidence>